<name>A0A4Q9L749_9MICR</name>
<dbReference type="EMBL" id="PIXR01000980">
    <property type="protein sequence ID" value="TBU03364.1"/>
    <property type="molecule type" value="Genomic_DNA"/>
</dbReference>
<feature type="region of interest" description="Disordered" evidence="2">
    <location>
        <begin position="1"/>
        <end position="24"/>
    </location>
</feature>
<sequence>TNGNIPISNSGIHGTDEGENGAVDGEVNSELEEGIRGRTDVTDELSTSHNKIALTLSGYFSSGQTPDVEVHTIQQNATEPDTIVTDSDSSSETKSTPLPFHALKSQIIISNVKPTRASRNKNQTSSKRHSHKEDINENLKDLFLKIEKYVATADNSDLLWSSISEDKQIMDWAKITKYLREYAITKFQNNNEFCLITIKKLQSHYEKILKDINESSKWVESEREGKIFKIILNKKKSKWKQKMLQINENKTSIFQLIFYNLNKILMNLSPPRTSTTQTEARSSDFEVSIEKLEDFLNQEIRNLENLNTEISDFSKICSSFVHYERTIFLNKDKNEIVNSFPILKIEETLSKLETCMKQNIVYEILAFIYLHKAEPLKSIKKYHVISTYFILKALYIHLDKLKYRDYYTHSTSPKAPNSRYMMGAKIFYIGQLFEKLLRNLENSESKADSYGILNCLRFLLTVTRIGGNNSGLLKLQITTLIAMVIDESFSFDKNKSIEFAAFALQIMDITNNKNRYFLNNKFEYFLEQNLSFFKNIKADERLYCVKDIKIVQSKADICNDLIGKFRQILDQSLENETNASRSLRFKEIYIWQLYWIVIHSNRAQVFYMDIAKRKRKVEKLFETINFYY</sequence>
<feature type="region of interest" description="Disordered" evidence="2">
    <location>
        <begin position="74"/>
        <end position="97"/>
    </location>
</feature>
<organism evidence="3 4">
    <name type="scientific">Hamiltosporidium magnivora</name>
    <dbReference type="NCBI Taxonomy" id="148818"/>
    <lineage>
        <taxon>Eukaryota</taxon>
        <taxon>Fungi</taxon>
        <taxon>Fungi incertae sedis</taxon>
        <taxon>Microsporidia</taxon>
        <taxon>Dubosqiidae</taxon>
        <taxon>Hamiltosporidium</taxon>
    </lineage>
</organism>
<feature type="compositionally biased region" description="Low complexity" evidence="2">
    <location>
        <begin position="85"/>
        <end position="96"/>
    </location>
</feature>
<comment type="caution">
    <text evidence="3">The sequence shown here is derived from an EMBL/GenBank/DDBJ whole genome shotgun (WGS) entry which is preliminary data.</text>
</comment>
<evidence type="ECO:0000256" key="2">
    <source>
        <dbReference type="SAM" id="MobiDB-lite"/>
    </source>
</evidence>
<dbReference type="VEuPathDB" id="MicrosporidiaDB:CWI36_0158p0030"/>
<proteinExistence type="predicted"/>
<dbReference type="VEuPathDB" id="MicrosporidiaDB:CWI39_0980p0010"/>
<accession>A0A4Q9L749</accession>
<evidence type="ECO:0000313" key="4">
    <source>
        <dbReference type="Proteomes" id="UP000293045"/>
    </source>
</evidence>
<evidence type="ECO:0000256" key="1">
    <source>
        <dbReference type="SAM" id="Coils"/>
    </source>
</evidence>
<keyword evidence="1" id="KW-0175">Coiled coil</keyword>
<feature type="non-terminal residue" evidence="3">
    <location>
        <position position="1"/>
    </location>
</feature>
<evidence type="ECO:0000313" key="3">
    <source>
        <dbReference type="EMBL" id="TBU03364.1"/>
    </source>
</evidence>
<gene>
    <name evidence="3" type="ORF">CWI39_0980p0010</name>
</gene>
<dbReference type="Proteomes" id="UP000293045">
    <property type="component" value="Unassembled WGS sequence"/>
</dbReference>
<feature type="compositionally biased region" description="Polar residues" evidence="2">
    <location>
        <begin position="1"/>
        <end position="12"/>
    </location>
</feature>
<protein>
    <submittedName>
        <fullName evidence="3">Uncharacterized protein</fullName>
    </submittedName>
</protein>
<dbReference type="AlphaFoldDB" id="A0A4Q9L749"/>
<feature type="coiled-coil region" evidence="1">
    <location>
        <begin position="289"/>
        <end position="316"/>
    </location>
</feature>
<reference evidence="3 4" key="1">
    <citation type="submission" date="2017-12" db="EMBL/GenBank/DDBJ databases">
        <authorList>
            <person name="Pombert J.-F."/>
            <person name="Haag K.L."/>
            <person name="Ebert D."/>
        </authorList>
    </citation>
    <scope>NUCLEOTIDE SEQUENCE [LARGE SCALE GENOMIC DNA]</scope>
    <source>
        <strain evidence="3">IL-BN-2</strain>
    </source>
</reference>